<evidence type="ECO:0000256" key="2">
    <source>
        <dbReference type="ARBA" id="ARBA00004586"/>
    </source>
</evidence>
<sequence length="504" mass="57869">MIISAFVAIFVSLTFIWWIKFTTSKYYRLIDQLPGPRVFPVIGNVLNFCNKERRNNPFWALVTLSKDYAVDGFLRFWMLNEGYVVLTKPEAVEDLLCSTKNISKATGYNFLHEWLGSGLLISTGATWHKRRKILTPSFHFRILEDFIHIFNDNSAILLDKLEKISSCGIFDVTPLITLCTLDIICESAMGKAVNAQIKSDSKYVKSVHELGRIIIERTVRPWLFPDILFHLSSYGKQQRLCLKAVHSFTEQVITERRLVFNQRKNFEISVNGTEVRQKQRLAFLDTLFEASLDNETLSNKDIRDEVDTFMFEGHDTTSASISWTLYLLGRYPTEQEKAYNELQTVLGEEIIITASHILQLKYLDAIIKESLRLYPSAALLARKLDEPADIDGHELPGHTNVIVLTYLLHRNPQLFPEPEKFNPSRFFQHNEARTGIKNFSYIPFSAGPRNCIGQKFAQMEEKCVLASIIKKFRIVSHQSPEEMILTALPILHSANGILISLEKR</sequence>
<evidence type="ECO:0000256" key="5">
    <source>
        <dbReference type="ARBA" id="ARBA00022824"/>
    </source>
</evidence>
<evidence type="ECO:0000313" key="11">
    <source>
        <dbReference type="EMBL" id="BAV93949.1"/>
    </source>
</evidence>
<protein>
    <submittedName>
        <fullName evidence="11">Cytochrome P450 4GQ1</fullName>
    </submittedName>
</protein>
<dbReference type="InterPro" id="IPR017972">
    <property type="entry name" value="Cyt_P450_CS"/>
</dbReference>
<name>A0A1J1DZ54_9MYRI</name>
<comment type="similarity">
    <text evidence="3 10">Belongs to the cytochrome P450 family.</text>
</comment>
<dbReference type="Pfam" id="PF00067">
    <property type="entry name" value="p450"/>
    <property type="match status" value="1"/>
</dbReference>
<organism evidence="11">
    <name type="scientific">Chamberlinius hualienensis</name>
    <dbReference type="NCBI Taxonomy" id="1551368"/>
    <lineage>
        <taxon>Eukaryota</taxon>
        <taxon>Metazoa</taxon>
        <taxon>Ecdysozoa</taxon>
        <taxon>Arthropoda</taxon>
        <taxon>Myriapoda</taxon>
        <taxon>Diplopoda</taxon>
        <taxon>Helminthomorpha</taxon>
        <taxon>Polydesmida</taxon>
        <taxon>Paradoxosomatidae</taxon>
        <taxon>Chamberlinius</taxon>
    </lineage>
</organism>
<evidence type="ECO:0000256" key="3">
    <source>
        <dbReference type="ARBA" id="ARBA00010617"/>
    </source>
</evidence>
<evidence type="ECO:0000256" key="1">
    <source>
        <dbReference type="ARBA" id="ARBA00001971"/>
    </source>
</evidence>
<feature type="binding site" description="axial binding residue" evidence="9">
    <location>
        <position position="451"/>
    </location>
    <ligand>
        <name>heme</name>
        <dbReference type="ChEBI" id="CHEBI:30413"/>
    </ligand>
    <ligandPart>
        <name>Fe</name>
        <dbReference type="ChEBI" id="CHEBI:18248"/>
    </ligandPart>
</feature>
<keyword evidence="7 10" id="KW-0503">Monooxygenase</keyword>
<gene>
    <name evidence="11" type="primary">cyp4gq1</name>
</gene>
<evidence type="ECO:0000256" key="4">
    <source>
        <dbReference type="ARBA" id="ARBA00022617"/>
    </source>
</evidence>
<dbReference type="PANTHER" id="PTHR24291:SF189">
    <property type="entry name" value="CYTOCHROME P450 4C3-RELATED"/>
    <property type="match status" value="1"/>
</dbReference>
<dbReference type="GO" id="GO:0005789">
    <property type="term" value="C:endoplasmic reticulum membrane"/>
    <property type="evidence" value="ECO:0007669"/>
    <property type="project" value="UniProtKB-SubCell"/>
</dbReference>
<dbReference type="PROSITE" id="PS00086">
    <property type="entry name" value="CYTOCHROME_P450"/>
    <property type="match status" value="1"/>
</dbReference>
<evidence type="ECO:0000256" key="9">
    <source>
        <dbReference type="PIRSR" id="PIRSR602401-1"/>
    </source>
</evidence>
<dbReference type="Gene3D" id="1.10.630.10">
    <property type="entry name" value="Cytochrome P450"/>
    <property type="match status" value="1"/>
</dbReference>
<dbReference type="InterPro" id="IPR002401">
    <property type="entry name" value="Cyt_P450_E_grp-I"/>
</dbReference>
<dbReference type="EMBL" id="LC125399">
    <property type="protein sequence ID" value="BAV93949.1"/>
    <property type="molecule type" value="mRNA"/>
</dbReference>
<evidence type="ECO:0000256" key="10">
    <source>
        <dbReference type="RuleBase" id="RU000461"/>
    </source>
</evidence>
<evidence type="ECO:0000256" key="7">
    <source>
        <dbReference type="ARBA" id="ARBA00023033"/>
    </source>
</evidence>
<dbReference type="InterPro" id="IPR036396">
    <property type="entry name" value="Cyt_P450_sf"/>
</dbReference>
<proteinExistence type="evidence at transcript level"/>
<keyword evidence="10" id="KW-0560">Oxidoreductase</keyword>
<keyword evidence="8" id="KW-0472">Membrane</keyword>
<evidence type="ECO:0000256" key="6">
    <source>
        <dbReference type="ARBA" id="ARBA00023004"/>
    </source>
</evidence>
<dbReference type="GO" id="GO:0016705">
    <property type="term" value="F:oxidoreductase activity, acting on paired donors, with incorporation or reduction of molecular oxygen"/>
    <property type="evidence" value="ECO:0007669"/>
    <property type="project" value="InterPro"/>
</dbReference>
<keyword evidence="4 9" id="KW-0349">Heme</keyword>
<dbReference type="PANTHER" id="PTHR24291">
    <property type="entry name" value="CYTOCHROME P450 FAMILY 4"/>
    <property type="match status" value="1"/>
</dbReference>
<keyword evidence="5" id="KW-0256">Endoplasmic reticulum</keyword>
<comment type="cofactor">
    <cofactor evidence="1 9">
        <name>heme</name>
        <dbReference type="ChEBI" id="CHEBI:30413"/>
    </cofactor>
</comment>
<dbReference type="InterPro" id="IPR050196">
    <property type="entry name" value="Cytochrome_P450_Monoox"/>
</dbReference>
<accession>A0A1J1DZ54</accession>
<keyword evidence="6 9" id="KW-0408">Iron</keyword>
<dbReference type="PRINTS" id="PR00385">
    <property type="entry name" value="P450"/>
</dbReference>
<keyword evidence="9 10" id="KW-0479">Metal-binding</keyword>
<comment type="subcellular location">
    <subcellularLocation>
        <location evidence="2">Endoplasmic reticulum membrane</location>
    </subcellularLocation>
</comment>
<dbReference type="SUPFAM" id="SSF48264">
    <property type="entry name" value="Cytochrome P450"/>
    <property type="match status" value="1"/>
</dbReference>
<dbReference type="GO" id="GO:0004497">
    <property type="term" value="F:monooxygenase activity"/>
    <property type="evidence" value="ECO:0007669"/>
    <property type="project" value="UniProtKB-KW"/>
</dbReference>
<dbReference type="PRINTS" id="PR00463">
    <property type="entry name" value="EP450I"/>
</dbReference>
<dbReference type="GO" id="GO:0020037">
    <property type="term" value="F:heme binding"/>
    <property type="evidence" value="ECO:0007669"/>
    <property type="project" value="InterPro"/>
</dbReference>
<dbReference type="GO" id="GO:0005506">
    <property type="term" value="F:iron ion binding"/>
    <property type="evidence" value="ECO:0007669"/>
    <property type="project" value="InterPro"/>
</dbReference>
<evidence type="ECO:0000256" key="8">
    <source>
        <dbReference type="ARBA" id="ARBA00023136"/>
    </source>
</evidence>
<reference evidence="11" key="1">
    <citation type="journal article" date="2017" name="FEBS Open Bio">
        <title>A novel cytochrome P450, CYP3201B1, is involved in (R)-mandelonitrile biosynthesis in a cyanogenic millipede.</title>
        <authorList>
            <person name="Yamaguchi T."/>
            <person name="Kuwahara Y."/>
            <person name="Asano Y."/>
        </authorList>
    </citation>
    <scope>NUCLEOTIDE SEQUENCE</scope>
</reference>
<dbReference type="InterPro" id="IPR001128">
    <property type="entry name" value="Cyt_P450"/>
</dbReference>
<dbReference type="AlphaFoldDB" id="A0A1J1DZ54"/>
<dbReference type="CDD" id="cd20628">
    <property type="entry name" value="CYP4"/>
    <property type="match status" value="1"/>
</dbReference>